<dbReference type="InterPro" id="IPR013727">
    <property type="entry name" value="2CSK_N"/>
</dbReference>
<dbReference type="GO" id="GO:0000155">
    <property type="term" value="F:phosphorelay sensor kinase activity"/>
    <property type="evidence" value="ECO:0007669"/>
    <property type="project" value="InterPro"/>
</dbReference>
<feature type="transmembrane region" description="Helical" evidence="13">
    <location>
        <begin position="166"/>
        <end position="188"/>
    </location>
</feature>
<evidence type="ECO:0000256" key="13">
    <source>
        <dbReference type="SAM" id="Phobius"/>
    </source>
</evidence>
<dbReference type="InterPro" id="IPR050428">
    <property type="entry name" value="TCS_sensor_his_kinase"/>
</dbReference>
<comment type="subcellular location">
    <subcellularLocation>
        <location evidence="2">Membrane</location>
        <topology evidence="2">Multi-pass membrane protein</topology>
    </subcellularLocation>
</comment>
<keyword evidence="6 13" id="KW-0812">Transmembrane</keyword>
<feature type="transmembrane region" description="Helical" evidence="13">
    <location>
        <begin position="9"/>
        <end position="29"/>
    </location>
</feature>
<protein>
    <recommendedName>
        <fullName evidence="3">histidine kinase</fullName>
        <ecNumber evidence="3">2.7.13.3</ecNumber>
    </recommendedName>
</protein>
<comment type="caution">
    <text evidence="16">The sequence shown here is derived from an EMBL/GenBank/DDBJ whole genome shotgun (WGS) entry which is preliminary data.</text>
</comment>
<dbReference type="Gene3D" id="1.10.287.130">
    <property type="match status" value="1"/>
</dbReference>
<dbReference type="InterPro" id="IPR004358">
    <property type="entry name" value="Sig_transdc_His_kin-like_C"/>
</dbReference>
<proteinExistence type="predicted"/>
<dbReference type="RefSeq" id="WP_105345627.1">
    <property type="nucleotide sequence ID" value="NZ_PUIN01000013.1"/>
</dbReference>
<evidence type="ECO:0000256" key="9">
    <source>
        <dbReference type="ARBA" id="ARBA00022840"/>
    </source>
</evidence>
<name>A0A2S8HDT4_9PSED</name>
<dbReference type="EC" id="2.7.13.3" evidence="3"/>
<evidence type="ECO:0000256" key="4">
    <source>
        <dbReference type="ARBA" id="ARBA00022553"/>
    </source>
</evidence>
<keyword evidence="5" id="KW-0808">Transferase</keyword>
<keyword evidence="12 13" id="KW-0472">Membrane</keyword>
<dbReference type="SUPFAM" id="SSF55874">
    <property type="entry name" value="ATPase domain of HSP90 chaperone/DNA topoisomerase II/histidine kinase"/>
    <property type="match status" value="1"/>
</dbReference>
<evidence type="ECO:0000256" key="7">
    <source>
        <dbReference type="ARBA" id="ARBA00022741"/>
    </source>
</evidence>
<dbReference type="CDD" id="cd00075">
    <property type="entry name" value="HATPase"/>
    <property type="match status" value="1"/>
</dbReference>
<dbReference type="InterPro" id="IPR005467">
    <property type="entry name" value="His_kinase_dom"/>
</dbReference>
<dbReference type="CDD" id="cd00082">
    <property type="entry name" value="HisKA"/>
    <property type="match status" value="1"/>
</dbReference>
<keyword evidence="4" id="KW-0597">Phosphoprotein</keyword>
<dbReference type="GO" id="GO:0005524">
    <property type="term" value="F:ATP binding"/>
    <property type="evidence" value="ECO:0007669"/>
    <property type="project" value="UniProtKB-KW"/>
</dbReference>
<evidence type="ECO:0000256" key="3">
    <source>
        <dbReference type="ARBA" id="ARBA00012438"/>
    </source>
</evidence>
<dbReference type="Pfam" id="PF08521">
    <property type="entry name" value="2CSK_N"/>
    <property type="match status" value="1"/>
</dbReference>
<dbReference type="PROSITE" id="PS50109">
    <property type="entry name" value="HIS_KIN"/>
    <property type="match status" value="1"/>
</dbReference>
<dbReference type="InterPro" id="IPR036890">
    <property type="entry name" value="HATPase_C_sf"/>
</dbReference>
<dbReference type="SMART" id="SM00387">
    <property type="entry name" value="HATPase_c"/>
    <property type="match status" value="1"/>
</dbReference>
<feature type="domain" description="Histidine kinase" evidence="14">
    <location>
        <begin position="245"/>
        <end position="456"/>
    </location>
</feature>
<evidence type="ECO:0000256" key="5">
    <source>
        <dbReference type="ARBA" id="ARBA00022679"/>
    </source>
</evidence>
<dbReference type="InterPro" id="IPR003660">
    <property type="entry name" value="HAMP_dom"/>
</dbReference>
<evidence type="ECO:0000256" key="8">
    <source>
        <dbReference type="ARBA" id="ARBA00022777"/>
    </source>
</evidence>
<evidence type="ECO:0000256" key="6">
    <source>
        <dbReference type="ARBA" id="ARBA00022692"/>
    </source>
</evidence>
<keyword evidence="10 13" id="KW-1133">Transmembrane helix</keyword>
<comment type="catalytic activity">
    <reaction evidence="1">
        <text>ATP + protein L-histidine = ADP + protein N-phospho-L-histidine.</text>
        <dbReference type="EC" id="2.7.13.3"/>
    </reaction>
</comment>
<dbReference type="GO" id="GO:0005886">
    <property type="term" value="C:plasma membrane"/>
    <property type="evidence" value="ECO:0007669"/>
    <property type="project" value="TreeGrafter"/>
</dbReference>
<dbReference type="InterPro" id="IPR036097">
    <property type="entry name" value="HisK_dim/P_sf"/>
</dbReference>
<dbReference type="PANTHER" id="PTHR45436">
    <property type="entry name" value="SENSOR HISTIDINE KINASE YKOH"/>
    <property type="match status" value="1"/>
</dbReference>
<evidence type="ECO:0000256" key="2">
    <source>
        <dbReference type="ARBA" id="ARBA00004141"/>
    </source>
</evidence>
<reference evidence="16 17" key="1">
    <citation type="submission" date="2018-02" db="EMBL/GenBank/DDBJ databases">
        <title>Draft genome sequencing of Pseudomonas frederiksbergensis 11-D3.</title>
        <authorList>
            <person name="Zheng B.-X."/>
        </authorList>
    </citation>
    <scope>NUCLEOTIDE SEQUENCE [LARGE SCALE GENOMIC DNA]</scope>
    <source>
        <strain evidence="16 17">11-D3</strain>
    </source>
</reference>
<keyword evidence="7" id="KW-0547">Nucleotide-binding</keyword>
<keyword evidence="11" id="KW-0902">Two-component regulatory system</keyword>
<dbReference type="Pfam" id="PF00512">
    <property type="entry name" value="HisKA"/>
    <property type="match status" value="1"/>
</dbReference>
<feature type="domain" description="HAMP" evidence="15">
    <location>
        <begin position="185"/>
        <end position="237"/>
    </location>
</feature>
<keyword evidence="9" id="KW-0067">ATP-binding</keyword>
<dbReference type="SMART" id="SM00388">
    <property type="entry name" value="HisKA"/>
    <property type="match status" value="1"/>
</dbReference>
<evidence type="ECO:0000256" key="10">
    <source>
        <dbReference type="ARBA" id="ARBA00022989"/>
    </source>
</evidence>
<evidence type="ECO:0000256" key="1">
    <source>
        <dbReference type="ARBA" id="ARBA00000085"/>
    </source>
</evidence>
<dbReference type="PANTHER" id="PTHR45436:SF14">
    <property type="entry name" value="SENSOR PROTEIN QSEC"/>
    <property type="match status" value="1"/>
</dbReference>
<dbReference type="Proteomes" id="UP000239687">
    <property type="component" value="Unassembled WGS sequence"/>
</dbReference>
<dbReference type="PROSITE" id="PS50885">
    <property type="entry name" value="HAMP"/>
    <property type="match status" value="1"/>
</dbReference>
<sequence>MTSIRRRTLTLIIGLMLTGLAILSVFNLHDSNHEIAEVYDAQLAQNARLLQGVMRMPLASHEHAELYQAFNKALSEAVPGVDGHPYEGKIAFQVWNRKGEVLVHTASAPSFTAPPTTHGFSDVVDLNNRHWRVFVLEDKQNDLSIWVGERDDVRADLVDRIVRHTLWPNVLGSLILAAMVWLAIGWGLKPLADMAATLRARHSGSLEPLQLTPLPSELEPMQAALNRMLAQIQEVLGRERRFIADAAHELRTPLAVLRVHAQNLQEAGTEQERRESLAFLIAGVDRASRLVNQLLTMARLEPKSVAPVLHSIDLSETVRASLAQLTPWLLSRNLELAFDAEDRPFKVLADAGAIDIALNNLVTNAANFSPEHGVITVQLSQDDGFYNLSVQDQGPGIEEADRARLFERFYSRGNTGGAGLGLAIVNTIATRLGGRITLVNPPEGGLRATLSIPADQHH</sequence>
<dbReference type="AlphaFoldDB" id="A0A2S8HDT4"/>
<evidence type="ECO:0000256" key="11">
    <source>
        <dbReference type="ARBA" id="ARBA00023012"/>
    </source>
</evidence>
<dbReference type="Gene3D" id="3.30.565.10">
    <property type="entry name" value="Histidine kinase-like ATPase, C-terminal domain"/>
    <property type="match status" value="1"/>
</dbReference>
<evidence type="ECO:0000256" key="12">
    <source>
        <dbReference type="ARBA" id="ARBA00023136"/>
    </source>
</evidence>
<organism evidence="16 17">
    <name type="scientific">Pseudomonas frederiksbergensis</name>
    <dbReference type="NCBI Taxonomy" id="104087"/>
    <lineage>
        <taxon>Bacteria</taxon>
        <taxon>Pseudomonadati</taxon>
        <taxon>Pseudomonadota</taxon>
        <taxon>Gammaproteobacteria</taxon>
        <taxon>Pseudomonadales</taxon>
        <taxon>Pseudomonadaceae</taxon>
        <taxon>Pseudomonas</taxon>
    </lineage>
</organism>
<evidence type="ECO:0000313" key="17">
    <source>
        <dbReference type="Proteomes" id="UP000239687"/>
    </source>
</evidence>
<dbReference type="EMBL" id="PUIN01000013">
    <property type="protein sequence ID" value="PQP00688.1"/>
    <property type="molecule type" value="Genomic_DNA"/>
</dbReference>
<gene>
    <name evidence="16" type="ORF">C5612_22315</name>
</gene>
<accession>A0A2S8HDT4</accession>
<evidence type="ECO:0000259" key="15">
    <source>
        <dbReference type="PROSITE" id="PS50885"/>
    </source>
</evidence>
<dbReference type="Pfam" id="PF02518">
    <property type="entry name" value="HATPase_c"/>
    <property type="match status" value="1"/>
</dbReference>
<dbReference type="InterPro" id="IPR003594">
    <property type="entry name" value="HATPase_dom"/>
</dbReference>
<dbReference type="InterPro" id="IPR003661">
    <property type="entry name" value="HisK_dim/P_dom"/>
</dbReference>
<keyword evidence="8 16" id="KW-0418">Kinase</keyword>
<dbReference type="PRINTS" id="PR00344">
    <property type="entry name" value="BCTRLSENSOR"/>
</dbReference>
<evidence type="ECO:0000313" key="16">
    <source>
        <dbReference type="EMBL" id="PQP00688.1"/>
    </source>
</evidence>
<dbReference type="SUPFAM" id="SSF47384">
    <property type="entry name" value="Homodimeric domain of signal transducing histidine kinase"/>
    <property type="match status" value="1"/>
</dbReference>
<evidence type="ECO:0000259" key="14">
    <source>
        <dbReference type="PROSITE" id="PS50109"/>
    </source>
</evidence>